<comment type="caution">
    <text evidence="2">The sequence shown here is derived from an EMBL/GenBank/DDBJ whole genome shotgun (WGS) entry which is preliminary data.</text>
</comment>
<organism evidence="2 3">
    <name type="scientific">Staurois parvus</name>
    <dbReference type="NCBI Taxonomy" id="386267"/>
    <lineage>
        <taxon>Eukaryota</taxon>
        <taxon>Metazoa</taxon>
        <taxon>Chordata</taxon>
        <taxon>Craniata</taxon>
        <taxon>Vertebrata</taxon>
        <taxon>Euteleostomi</taxon>
        <taxon>Amphibia</taxon>
        <taxon>Batrachia</taxon>
        <taxon>Anura</taxon>
        <taxon>Neobatrachia</taxon>
        <taxon>Ranoidea</taxon>
        <taxon>Ranidae</taxon>
        <taxon>Staurois</taxon>
    </lineage>
</organism>
<proteinExistence type="predicted"/>
<protein>
    <submittedName>
        <fullName evidence="2">Uncharacterized protein</fullName>
    </submittedName>
</protein>
<dbReference type="Proteomes" id="UP001162483">
    <property type="component" value="Unassembled WGS sequence"/>
</dbReference>
<gene>
    <name evidence="2" type="ORF">SPARVUS_LOCUS16291223</name>
</gene>
<evidence type="ECO:0000313" key="2">
    <source>
        <dbReference type="EMBL" id="CAI9622436.1"/>
    </source>
</evidence>
<evidence type="ECO:0000313" key="3">
    <source>
        <dbReference type="Proteomes" id="UP001162483"/>
    </source>
</evidence>
<name>A0ABN9HKW7_9NEOB</name>
<accession>A0ABN9HKW7</accession>
<feature type="region of interest" description="Disordered" evidence="1">
    <location>
        <begin position="1"/>
        <end position="28"/>
    </location>
</feature>
<reference evidence="2" key="1">
    <citation type="submission" date="2023-05" db="EMBL/GenBank/DDBJ databases">
        <authorList>
            <person name="Stuckert A."/>
        </authorList>
    </citation>
    <scope>NUCLEOTIDE SEQUENCE</scope>
</reference>
<evidence type="ECO:0000256" key="1">
    <source>
        <dbReference type="SAM" id="MobiDB-lite"/>
    </source>
</evidence>
<dbReference type="EMBL" id="CATNWA010021373">
    <property type="protein sequence ID" value="CAI9622436.1"/>
    <property type="molecule type" value="Genomic_DNA"/>
</dbReference>
<keyword evidence="3" id="KW-1185">Reference proteome</keyword>
<sequence length="63" mass="7295">MCSLPRASVLSGDIWETQEEGEDQRRQDQTSFLHNAEDYPLMFHSEYNKHALLHIQTGFMVVG</sequence>